<accession>A0ABV0S0L7</accession>
<dbReference type="EMBL" id="JAHRIN010063425">
    <property type="protein sequence ID" value="MEQ2213800.1"/>
    <property type="molecule type" value="Genomic_DNA"/>
</dbReference>
<evidence type="ECO:0000313" key="2">
    <source>
        <dbReference type="Proteomes" id="UP001434883"/>
    </source>
</evidence>
<keyword evidence="2" id="KW-1185">Reference proteome</keyword>
<dbReference type="Proteomes" id="UP001434883">
    <property type="component" value="Unassembled WGS sequence"/>
</dbReference>
<name>A0ABV0S0L7_9TELE</name>
<comment type="caution">
    <text evidence="1">The sequence shown here is derived from an EMBL/GenBank/DDBJ whole genome shotgun (WGS) entry which is preliminary data.</text>
</comment>
<sequence>MHSPWSRALSIKIMFQNTFRFVGPLVVDSIITLSNVHLKLSSHLCVHPTVNASQIKPVPSSSWISPVNPEEPFIHLLVPINCSDFALVSVITAYKRLVLPFVQRQ</sequence>
<evidence type="ECO:0000313" key="1">
    <source>
        <dbReference type="EMBL" id="MEQ2213800.1"/>
    </source>
</evidence>
<organism evidence="1 2">
    <name type="scientific">Xenoophorus captivus</name>
    <dbReference type="NCBI Taxonomy" id="1517983"/>
    <lineage>
        <taxon>Eukaryota</taxon>
        <taxon>Metazoa</taxon>
        <taxon>Chordata</taxon>
        <taxon>Craniata</taxon>
        <taxon>Vertebrata</taxon>
        <taxon>Euteleostomi</taxon>
        <taxon>Actinopterygii</taxon>
        <taxon>Neopterygii</taxon>
        <taxon>Teleostei</taxon>
        <taxon>Neoteleostei</taxon>
        <taxon>Acanthomorphata</taxon>
        <taxon>Ovalentaria</taxon>
        <taxon>Atherinomorphae</taxon>
        <taxon>Cyprinodontiformes</taxon>
        <taxon>Goodeidae</taxon>
        <taxon>Xenoophorus</taxon>
    </lineage>
</organism>
<reference evidence="1 2" key="1">
    <citation type="submission" date="2021-06" db="EMBL/GenBank/DDBJ databases">
        <authorList>
            <person name="Palmer J.M."/>
        </authorList>
    </citation>
    <scope>NUCLEOTIDE SEQUENCE [LARGE SCALE GENOMIC DNA]</scope>
    <source>
        <strain evidence="1 2">XC_2019</strain>
        <tissue evidence="1">Muscle</tissue>
    </source>
</reference>
<gene>
    <name evidence="1" type="ORF">XENOCAPTIV_021174</name>
</gene>
<protein>
    <submittedName>
        <fullName evidence="1">Uncharacterized protein</fullName>
    </submittedName>
</protein>
<proteinExistence type="predicted"/>